<accession>A0ACD5ZNU6</accession>
<evidence type="ECO:0000313" key="1">
    <source>
        <dbReference type="EnsemblPlants" id="AVESA.00010b.r2.7AG1198760.1.CDS"/>
    </source>
</evidence>
<dbReference type="EnsemblPlants" id="AVESA.00010b.r2.7AG1198760.1">
    <property type="protein sequence ID" value="AVESA.00010b.r2.7AG1198760.1.CDS"/>
    <property type="gene ID" value="AVESA.00010b.r2.7AG1198760"/>
</dbReference>
<name>A0ACD5ZNU6_AVESA</name>
<keyword evidence="2" id="KW-1185">Reference proteome</keyword>
<reference evidence="1" key="1">
    <citation type="submission" date="2021-05" db="EMBL/GenBank/DDBJ databases">
        <authorList>
            <person name="Scholz U."/>
            <person name="Mascher M."/>
            <person name="Fiebig A."/>
        </authorList>
    </citation>
    <scope>NUCLEOTIDE SEQUENCE [LARGE SCALE GENOMIC DNA]</scope>
</reference>
<dbReference type="Proteomes" id="UP001732700">
    <property type="component" value="Chromosome 7A"/>
</dbReference>
<protein>
    <submittedName>
        <fullName evidence="1">Uncharacterized protein</fullName>
    </submittedName>
</protein>
<proteinExistence type="predicted"/>
<reference evidence="1" key="2">
    <citation type="submission" date="2025-09" db="UniProtKB">
        <authorList>
            <consortium name="EnsemblPlants"/>
        </authorList>
    </citation>
    <scope>IDENTIFICATION</scope>
</reference>
<sequence length="935" mass="106016">MDTNKPGSAIPLPFTSYKLAMTDLFLCHPTTRPSDRSVPEQATMKPADECLLKTRFSVGRLNDLVLGMPKERKDHIRQRGWGNLLEVGSFSAPEGLLEWIIDRINPELGEFRNPRNNTSILFTKDMFIKVLGLPSGNRPVVLTDKYQESGHREFYKIDYDHGRRAPIHHAIDMLEKGTLDEETYFRTFFEVALGTYMCPGTGNMLPLEYLGSLDDSKQVKDYDWGAHILENIWVGGCLPVLAIIFMDHLDFPELCLSAHHIDYSLPRASHVSDVDFRFVMKHDKNRLTINPNAYGARPFRPFHMTPYANQHAPFGHQPDHPQFISVPQSNPPSNIHLPDELPDFMIPILERHTKLWAKDIDDTKAILSAKHGTRMSEFARDVIVAMKFHTTPTPSFSSPPRSADVSNLQQAEDIASKATPETRFWNDAVQFAQEVEQSIEKSSRPKKITDTPQAPTTATTNQDQNTSFPTIYDIEPPSFSLGGDWSQPPQEPTTSLDDHVQQANVVTTAMGTTSTETVAQPPSHAKYQETSGADQDQVGPIGGDKTSTVHRQPIASNLRYSSAAPSNGQITTTGTKISGPTEPLPSHKQDKVVAPEQQQPTSVAQVQRASVEHERVAYQIQDPSAKPATVQNTTLEPAHTEHSETNIAYTIGTQTQEKKNRKKRAFLGLNEANAPKKLKTTNDAKELYYKYIIKQCTKPPKQGEKRPHFVDFGDHQISYEHFREALRSRGHINNEFMDLFIKNFNETIDDTTSILHTCTKFAFSQSFTEKLLVDEEKFDPRSCLHEFNQIYKDNKLKSKDLLFFVIVDTEHWILCCINIIHKQINILDSMKRVHKTEVYEKADALVSNFSKVASLAKAFQNTDFMQSVCLNPQDCRQENALFDYGVHTMLHMKHWEGKIQKPFCTKMIENRMAISYMLLQSPLNKADPSWVLKKK</sequence>
<organism evidence="1 2">
    <name type="scientific">Avena sativa</name>
    <name type="common">Oat</name>
    <dbReference type="NCBI Taxonomy" id="4498"/>
    <lineage>
        <taxon>Eukaryota</taxon>
        <taxon>Viridiplantae</taxon>
        <taxon>Streptophyta</taxon>
        <taxon>Embryophyta</taxon>
        <taxon>Tracheophyta</taxon>
        <taxon>Spermatophyta</taxon>
        <taxon>Magnoliopsida</taxon>
        <taxon>Liliopsida</taxon>
        <taxon>Poales</taxon>
        <taxon>Poaceae</taxon>
        <taxon>BOP clade</taxon>
        <taxon>Pooideae</taxon>
        <taxon>Poodae</taxon>
        <taxon>Poeae</taxon>
        <taxon>Poeae Chloroplast Group 1 (Aveneae type)</taxon>
        <taxon>Aveninae</taxon>
        <taxon>Avena</taxon>
    </lineage>
</organism>
<evidence type="ECO:0000313" key="2">
    <source>
        <dbReference type="Proteomes" id="UP001732700"/>
    </source>
</evidence>